<dbReference type="Gene3D" id="3.40.50.300">
    <property type="entry name" value="P-loop containing nucleotide triphosphate hydrolases"/>
    <property type="match status" value="1"/>
</dbReference>
<dbReference type="GO" id="GO:0005525">
    <property type="term" value="F:GTP binding"/>
    <property type="evidence" value="ECO:0007669"/>
    <property type="project" value="InterPro"/>
</dbReference>
<evidence type="ECO:0000259" key="1">
    <source>
        <dbReference type="Pfam" id="PF01926"/>
    </source>
</evidence>
<keyword evidence="3" id="KW-1185">Reference proteome</keyword>
<dbReference type="CDD" id="cd00882">
    <property type="entry name" value="Ras_like_GTPase"/>
    <property type="match status" value="1"/>
</dbReference>
<dbReference type="Proteomes" id="UP001063166">
    <property type="component" value="Unassembled WGS sequence"/>
</dbReference>
<dbReference type="InterPro" id="IPR027417">
    <property type="entry name" value="P-loop_NTPase"/>
</dbReference>
<dbReference type="SUPFAM" id="SSF52540">
    <property type="entry name" value="P-loop containing nucleoside triphosphate hydrolases"/>
    <property type="match status" value="1"/>
</dbReference>
<organism evidence="2 3">
    <name type="scientific">Lyophyllum shimeji</name>
    <name type="common">Hon-shimeji</name>
    <name type="synonym">Tricholoma shimeji</name>
    <dbReference type="NCBI Taxonomy" id="47721"/>
    <lineage>
        <taxon>Eukaryota</taxon>
        <taxon>Fungi</taxon>
        <taxon>Dikarya</taxon>
        <taxon>Basidiomycota</taxon>
        <taxon>Agaricomycotina</taxon>
        <taxon>Agaricomycetes</taxon>
        <taxon>Agaricomycetidae</taxon>
        <taxon>Agaricales</taxon>
        <taxon>Tricholomatineae</taxon>
        <taxon>Lyophyllaceae</taxon>
        <taxon>Lyophyllum</taxon>
    </lineage>
</organism>
<dbReference type="AlphaFoldDB" id="A0A9P3ULQ9"/>
<protein>
    <recommendedName>
        <fullName evidence="1">G domain-containing protein</fullName>
    </recommendedName>
</protein>
<evidence type="ECO:0000313" key="2">
    <source>
        <dbReference type="EMBL" id="GLB39564.1"/>
    </source>
</evidence>
<accession>A0A9P3ULQ9</accession>
<comment type="caution">
    <text evidence="2">The sequence shown here is derived from an EMBL/GenBank/DDBJ whole genome shotgun (WGS) entry which is preliminary data.</text>
</comment>
<sequence length="241" mass="26978">MRSRSSTRKNLWGSLRAGDAVLVDSRDTDIVIPVIGQSGAGKSTFINTITKKTERPVFSGLDVGTTTFGYVTVDNPRTPGQRIVFVDTPGFNNSLVDDSEILRRLISWLAKSRTRLGGVVYLHEISQARTPGPALWKNLEYLAGQMHNGGANQVGGKGIVISTTKWSEVPQEVGERREKELQEKDWKLMIGLGTKVCRYQDTYESGWEVVHLILDHVAKKRSIEEDLQEIEKIIARIRMNL</sequence>
<name>A0A9P3ULQ9_LYOSH</name>
<dbReference type="Pfam" id="PF01926">
    <property type="entry name" value="MMR_HSR1"/>
    <property type="match status" value="1"/>
</dbReference>
<reference evidence="2" key="1">
    <citation type="submission" date="2022-07" db="EMBL/GenBank/DDBJ databases">
        <title>The genome of Lyophyllum shimeji provides insight into the initial evolution of ectomycorrhizal fungal genome.</title>
        <authorList>
            <person name="Kobayashi Y."/>
            <person name="Shibata T."/>
            <person name="Hirakawa H."/>
            <person name="Shigenobu S."/>
            <person name="Nishiyama T."/>
            <person name="Yamada A."/>
            <person name="Hasebe M."/>
            <person name="Kawaguchi M."/>
        </authorList>
    </citation>
    <scope>NUCLEOTIDE SEQUENCE</scope>
    <source>
        <strain evidence="2">AT787</strain>
    </source>
</reference>
<dbReference type="OrthoDB" id="2846732at2759"/>
<dbReference type="InterPro" id="IPR006073">
    <property type="entry name" value="GTP-bd"/>
</dbReference>
<proteinExistence type="predicted"/>
<gene>
    <name evidence="2" type="ORF">LshimejAT787_0700740</name>
</gene>
<evidence type="ECO:0000313" key="3">
    <source>
        <dbReference type="Proteomes" id="UP001063166"/>
    </source>
</evidence>
<feature type="domain" description="G" evidence="1">
    <location>
        <begin position="34"/>
        <end position="95"/>
    </location>
</feature>
<dbReference type="EMBL" id="BRPK01000007">
    <property type="protein sequence ID" value="GLB39564.1"/>
    <property type="molecule type" value="Genomic_DNA"/>
</dbReference>